<dbReference type="InterPro" id="IPR007272">
    <property type="entry name" value="Sulf_transp_TsuA/YedE"/>
</dbReference>
<dbReference type="AlphaFoldDB" id="B8ENS5"/>
<evidence type="ECO:0000313" key="10">
    <source>
        <dbReference type="EMBL" id="ACK50861.1"/>
    </source>
</evidence>
<feature type="transmembrane region" description="Helical" evidence="9">
    <location>
        <begin position="6"/>
        <end position="25"/>
    </location>
</feature>
<dbReference type="KEGG" id="msl:Msil_1916"/>
<evidence type="ECO:0000256" key="5">
    <source>
        <dbReference type="ARBA" id="ARBA00022692"/>
    </source>
</evidence>
<accession>B8ENS5</accession>
<keyword evidence="7 9" id="KW-0472">Membrane</keyword>
<gene>
    <name evidence="10" type="ordered locus">Msil_1916</name>
</gene>
<feature type="transmembrane region" description="Helical" evidence="9">
    <location>
        <begin position="46"/>
        <end position="64"/>
    </location>
</feature>
<evidence type="ECO:0000256" key="1">
    <source>
        <dbReference type="ARBA" id="ARBA00004429"/>
    </source>
</evidence>
<dbReference type="RefSeq" id="WP_012590931.1">
    <property type="nucleotide sequence ID" value="NC_011666.1"/>
</dbReference>
<proteinExistence type="inferred from homology"/>
<dbReference type="EMBL" id="CP001280">
    <property type="protein sequence ID" value="ACK50861.1"/>
    <property type="molecule type" value="Genomic_DNA"/>
</dbReference>
<keyword evidence="3" id="KW-1003">Cell membrane</keyword>
<keyword evidence="2" id="KW-0813">Transport</keyword>
<keyword evidence="4" id="KW-0997">Cell inner membrane</keyword>
<keyword evidence="6 9" id="KW-1133">Transmembrane helix</keyword>
<evidence type="ECO:0000256" key="9">
    <source>
        <dbReference type="SAM" id="Phobius"/>
    </source>
</evidence>
<reference evidence="10 11" key="1">
    <citation type="journal article" date="2010" name="J. Bacteriol.">
        <title>Complete genome sequence of the aerobic facultative methanotroph Methylocella silvestris BL2.</title>
        <authorList>
            <person name="Chen Y."/>
            <person name="Crombie A."/>
            <person name="Rahman M.T."/>
            <person name="Dedysh S.N."/>
            <person name="Liesack W."/>
            <person name="Stott M.B."/>
            <person name="Alam M."/>
            <person name="Theisen A.R."/>
            <person name="Murrell J.C."/>
            <person name="Dunfield P.F."/>
        </authorList>
    </citation>
    <scope>NUCLEOTIDE SEQUENCE [LARGE SCALE GENOMIC DNA]</scope>
    <source>
        <strain evidence="11">DSM 15510 / CIP 108128 / LMG 27833 / NCIMB 13906 / BL2</strain>
    </source>
</reference>
<sequence>MWPIYLQSLAGGALIGLAAALYLMIDGRIAGVSGIVSGALSWPGAGSLRNLAFALGIFGGPFIYRLAFGAWPASHIDASLVVLALAGLLVGFGARLGSGCTSGHGVSGLARLSPRSFAAVATFMTTAIAAVALMNALGLT</sequence>
<evidence type="ECO:0000256" key="8">
    <source>
        <dbReference type="ARBA" id="ARBA00035655"/>
    </source>
</evidence>
<dbReference type="eggNOG" id="COG2391">
    <property type="taxonomic scope" value="Bacteria"/>
</dbReference>
<keyword evidence="11" id="KW-1185">Reference proteome</keyword>
<name>B8ENS5_METSB</name>
<evidence type="ECO:0000313" key="11">
    <source>
        <dbReference type="Proteomes" id="UP000002257"/>
    </source>
</evidence>
<dbReference type="GO" id="GO:0005886">
    <property type="term" value="C:plasma membrane"/>
    <property type="evidence" value="ECO:0007669"/>
    <property type="project" value="UniProtKB-SubCell"/>
</dbReference>
<evidence type="ECO:0000256" key="3">
    <source>
        <dbReference type="ARBA" id="ARBA00022475"/>
    </source>
</evidence>
<organism evidence="10 11">
    <name type="scientific">Methylocella silvestris (strain DSM 15510 / CIP 108128 / LMG 27833 / NCIMB 13906 / BL2)</name>
    <dbReference type="NCBI Taxonomy" id="395965"/>
    <lineage>
        <taxon>Bacteria</taxon>
        <taxon>Pseudomonadati</taxon>
        <taxon>Pseudomonadota</taxon>
        <taxon>Alphaproteobacteria</taxon>
        <taxon>Hyphomicrobiales</taxon>
        <taxon>Beijerinckiaceae</taxon>
        <taxon>Methylocella</taxon>
    </lineage>
</organism>
<comment type="subcellular location">
    <subcellularLocation>
        <location evidence="1">Cell inner membrane</location>
        <topology evidence="1">Multi-pass membrane protein</topology>
    </subcellularLocation>
</comment>
<dbReference type="PANTHER" id="PTHR30574">
    <property type="entry name" value="INNER MEMBRANE PROTEIN YEDE"/>
    <property type="match status" value="1"/>
</dbReference>
<dbReference type="Proteomes" id="UP000002257">
    <property type="component" value="Chromosome"/>
</dbReference>
<evidence type="ECO:0000256" key="2">
    <source>
        <dbReference type="ARBA" id="ARBA00022448"/>
    </source>
</evidence>
<dbReference type="Pfam" id="PF04143">
    <property type="entry name" value="Sulf_transp"/>
    <property type="match status" value="1"/>
</dbReference>
<dbReference type="OrthoDB" id="9814020at2"/>
<comment type="similarity">
    <text evidence="8">Belongs to the TsuA/YedE (TC 9.B.102) family.</text>
</comment>
<evidence type="ECO:0000256" key="6">
    <source>
        <dbReference type="ARBA" id="ARBA00022989"/>
    </source>
</evidence>
<protein>
    <submittedName>
        <fullName evidence="10">Uncharacterized protein</fullName>
    </submittedName>
</protein>
<feature type="transmembrane region" description="Helical" evidence="9">
    <location>
        <begin position="117"/>
        <end position="137"/>
    </location>
</feature>
<dbReference type="PANTHER" id="PTHR30574:SF1">
    <property type="entry name" value="SULPHUR TRANSPORT DOMAIN-CONTAINING PROTEIN"/>
    <property type="match status" value="1"/>
</dbReference>
<feature type="transmembrane region" description="Helical" evidence="9">
    <location>
        <begin position="76"/>
        <end position="96"/>
    </location>
</feature>
<evidence type="ECO:0000256" key="4">
    <source>
        <dbReference type="ARBA" id="ARBA00022519"/>
    </source>
</evidence>
<evidence type="ECO:0000256" key="7">
    <source>
        <dbReference type="ARBA" id="ARBA00023136"/>
    </source>
</evidence>
<keyword evidence="5 9" id="KW-0812">Transmembrane</keyword>
<dbReference type="HOGENOM" id="CLU_122700_1_0_5"/>
<dbReference type="STRING" id="395965.Msil_1916"/>